<keyword evidence="10 19" id="KW-0521">NADP</keyword>
<organism evidence="23 24">
    <name type="scientific">Mycolicibacterium hippocampi</name>
    <dbReference type="NCBI Taxonomy" id="659824"/>
    <lineage>
        <taxon>Bacteria</taxon>
        <taxon>Bacillati</taxon>
        <taxon>Actinomycetota</taxon>
        <taxon>Actinomycetes</taxon>
        <taxon>Mycobacteriales</taxon>
        <taxon>Mycobacteriaceae</taxon>
        <taxon>Mycolicibacterium</taxon>
    </lineage>
</organism>
<feature type="binding site" evidence="19">
    <location>
        <position position="191"/>
    </location>
    <ligand>
        <name>L-homoserine</name>
        <dbReference type="ChEBI" id="CHEBI:57476"/>
    </ligand>
</feature>
<feature type="domain" description="ACT" evidence="22">
    <location>
        <begin position="355"/>
        <end position="434"/>
    </location>
</feature>
<comment type="similarity">
    <text evidence="4 21">Belongs to the homoserine dehydrogenase family.</text>
</comment>
<evidence type="ECO:0000256" key="18">
    <source>
        <dbReference type="PIRSR" id="PIRSR000098-1"/>
    </source>
</evidence>
<keyword evidence="13" id="KW-0915">Sodium</keyword>
<dbReference type="SUPFAM" id="SSF55021">
    <property type="entry name" value="ACT-like"/>
    <property type="match status" value="1"/>
</dbReference>
<evidence type="ECO:0000256" key="16">
    <source>
        <dbReference type="ARBA" id="ARBA00048841"/>
    </source>
</evidence>
<accession>A0A7I9ZTV9</accession>
<dbReference type="Pfam" id="PF03447">
    <property type="entry name" value="NAD_binding_3"/>
    <property type="match status" value="1"/>
</dbReference>
<reference evidence="23 24" key="1">
    <citation type="journal article" date="2019" name="Emerg. Microbes Infect.">
        <title>Comprehensive subspecies identification of 175 nontuberculous mycobacteria species based on 7547 genomic profiles.</title>
        <authorList>
            <person name="Matsumoto Y."/>
            <person name="Kinjo T."/>
            <person name="Motooka D."/>
            <person name="Nabeya D."/>
            <person name="Jung N."/>
            <person name="Uechi K."/>
            <person name="Horii T."/>
            <person name="Iida T."/>
            <person name="Fujita J."/>
            <person name="Nakamura S."/>
        </authorList>
    </citation>
    <scope>NUCLEOTIDE SEQUENCE [LARGE SCALE GENOMIC DNA]</scope>
    <source>
        <strain evidence="23 24">JCM 30996</strain>
    </source>
</reference>
<dbReference type="GO" id="GO:0009086">
    <property type="term" value="P:methionine biosynthetic process"/>
    <property type="evidence" value="ECO:0007669"/>
    <property type="project" value="UniProtKB-KW"/>
</dbReference>
<evidence type="ECO:0000256" key="19">
    <source>
        <dbReference type="PIRSR" id="PIRSR000098-2"/>
    </source>
</evidence>
<comment type="pathway">
    <text evidence="2 20">Amino-acid biosynthesis; L-threonine biosynthesis; L-threonine from L-aspartate: step 3/5.</text>
</comment>
<evidence type="ECO:0000256" key="13">
    <source>
        <dbReference type="ARBA" id="ARBA00023053"/>
    </source>
</evidence>
<dbReference type="GO" id="GO:0009088">
    <property type="term" value="P:threonine biosynthetic process"/>
    <property type="evidence" value="ECO:0007669"/>
    <property type="project" value="UniProtKB-UniPathway"/>
</dbReference>
<comment type="caution">
    <text evidence="23">The sequence shown here is derived from an EMBL/GenBank/DDBJ whole genome shotgun (WGS) entry which is preliminary data.</text>
</comment>
<dbReference type="CDD" id="cd04881">
    <property type="entry name" value="ACT_HSDH-Hom"/>
    <property type="match status" value="1"/>
</dbReference>
<comment type="catalytic activity">
    <reaction evidence="17">
        <text>L-homoserine + NAD(+) = L-aspartate 4-semialdehyde + NADH + H(+)</text>
        <dbReference type="Rhea" id="RHEA:15757"/>
        <dbReference type="ChEBI" id="CHEBI:15378"/>
        <dbReference type="ChEBI" id="CHEBI:57476"/>
        <dbReference type="ChEBI" id="CHEBI:57540"/>
        <dbReference type="ChEBI" id="CHEBI:57945"/>
        <dbReference type="ChEBI" id="CHEBI:537519"/>
        <dbReference type="EC" id="1.1.1.3"/>
    </reaction>
    <physiologicalReaction direction="right-to-left" evidence="17">
        <dbReference type="Rhea" id="RHEA:15759"/>
    </physiologicalReaction>
</comment>
<dbReference type="Gene3D" id="3.40.50.720">
    <property type="entry name" value="NAD(P)-binding Rossmann-like Domain"/>
    <property type="match status" value="1"/>
</dbReference>
<evidence type="ECO:0000259" key="22">
    <source>
        <dbReference type="PROSITE" id="PS51671"/>
    </source>
</evidence>
<dbReference type="InterPro" id="IPR016204">
    <property type="entry name" value="HDH"/>
</dbReference>
<dbReference type="InterPro" id="IPR001342">
    <property type="entry name" value="HDH_cat"/>
</dbReference>
<evidence type="ECO:0000313" key="24">
    <source>
        <dbReference type="Proteomes" id="UP000465304"/>
    </source>
</evidence>
<sequence>MSVSNAIGVAVLGLGNVGSQVVRIINESAADLTARIGAPLAIRGIGVRRVDGDRGVPVELLTDNIEELVSRDDVDIVVELMGPVEPARKAILTALEQGKSVVTANKALMAVSTGELAQAAENARVDLYFEAAVAGAIPVVRPLTQSLAGDTVLRVAGIVNGTTNYILSEMDSTGADYASALADACSLGYAEADPTADVEGYDAAAKAAILASIAFHTRVTTEDVYREGISTVTAADFESARALGCTIKLLAICERLTSDEGQQRVSARVYPALVPLDHPLASVNGAFNAVVVEAEAAGRLMFYGQGAGGAPTASAVLGDLVMAARNRVQGGRGPRESKYAKLPVAPIGFIPTRYYVNMNVADRPGVLSAVAAEFSKREVSIAEVRQEGMVDDGGQRCGARIVVVTHQATDAALSETVAALADLEVVQSINSVLRMEGTTK</sequence>
<dbReference type="InterPro" id="IPR019811">
    <property type="entry name" value="HDH_CS"/>
</dbReference>
<dbReference type="PANTHER" id="PTHR43331:SF1">
    <property type="entry name" value="HOMOSERINE DEHYDROGENASE"/>
    <property type="match status" value="1"/>
</dbReference>
<evidence type="ECO:0000256" key="15">
    <source>
        <dbReference type="ARBA" id="ARBA00044930"/>
    </source>
</evidence>
<comment type="catalytic activity">
    <reaction evidence="16">
        <text>L-homoserine + NADP(+) = L-aspartate 4-semialdehyde + NADPH + H(+)</text>
        <dbReference type="Rhea" id="RHEA:15761"/>
        <dbReference type="ChEBI" id="CHEBI:15378"/>
        <dbReference type="ChEBI" id="CHEBI:57476"/>
        <dbReference type="ChEBI" id="CHEBI:57783"/>
        <dbReference type="ChEBI" id="CHEBI:58349"/>
        <dbReference type="ChEBI" id="CHEBI:537519"/>
        <dbReference type="EC" id="1.1.1.3"/>
    </reaction>
    <physiologicalReaction direction="right-to-left" evidence="16">
        <dbReference type="Rhea" id="RHEA:15763"/>
    </physiologicalReaction>
</comment>
<evidence type="ECO:0000256" key="10">
    <source>
        <dbReference type="ARBA" id="ARBA00022857"/>
    </source>
</evidence>
<keyword evidence="24" id="KW-1185">Reference proteome</keyword>
<gene>
    <name evidence="23" type="ORF">MHIP_49640</name>
</gene>
<comment type="cofactor">
    <cofactor evidence="1">
        <name>a metal cation</name>
        <dbReference type="ChEBI" id="CHEBI:25213"/>
    </cofactor>
</comment>
<dbReference type="PROSITE" id="PS51671">
    <property type="entry name" value="ACT"/>
    <property type="match status" value="1"/>
</dbReference>
<dbReference type="SUPFAM" id="SSF51735">
    <property type="entry name" value="NAD(P)-binding Rossmann-fold domains"/>
    <property type="match status" value="1"/>
</dbReference>
<evidence type="ECO:0000256" key="21">
    <source>
        <dbReference type="RuleBase" id="RU004171"/>
    </source>
</evidence>
<dbReference type="Proteomes" id="UP000465304">
    <property type="component" value="Unassembled WGS sequence"/>
</dbReference>
<dbReference type="InterPro" id="IPR036291">
    <property type="entry name" value="NAD(P)-bd_dom_sf"/>
</dbReference>
<dbReference type="Gene3D" id="3.30.360.10">
    <property type="entry name" value="Dihydrodipicolinate Reductase, domain 2"/>
    <property type="match status" value="1"/>
</dbReference>
<keyword evidence="11 20" id="KW-0560">Oxidoreductase</keyword>
<dbReference type="PANTHER" id="PTHR43331">
    <property type="entry name" value="HOMOSERINE DEHYDROGENASE"/>
    <property type="match status" value="1"/>
</dbReference>
<dbReference type="PROSITE" id="PS01042">
    <property type="entry name" value="HOMOSER_DHGENASE"/>
    <property type="match status" value="1"/>
</dbReference>
<dbReference type="Gene3D" id="3.30.70.260">
    <property type="match status" value="1"/>
</dbReference>
<evidence type="ECO:0000256" key="3">
    <source>
        <dbReference type="ARBA" id="ARBA00005062"/>
    </source>
</evidence>
<keyword evidence="9" id="KW-0479">Metal-binding</keyword>
<evidence type="ECO:0000256" key="1">
    <source>
        <dbReference type="ARBA" id="ARBA00001920"/>
    </source>
</evidence>
<dbReference type="InterPro" id="IPR005106">
    <property type="entry name" value="Asp/hSer_DH_NAD-bd"/>
</dbReference>
<keyword evidence="8 20" id="KW-0791">Threonine biosynthesis</keyword>
<dbReference type="EMBL" id="BLLB01000002">
    <property type="protein sequence ID" value="GFH04481.1"/>
    <property type="molecule type" value="Genomic_DNA"/>
</dbReference>
<dbReference type="GO" id="GO:0004412">
    <property type="term" value="F:homoserine dehydrogenase activity"/>
    <property type="evidence" value="ECO:0007669"/>
    <property type="project" value="UniProtKB-EC"/>
</dbReference>
<name>A0A7I9ZTV9_9MYCO</name>
<dbReference type="EC" id="1.1.1.3" evidence="5 20"/>
<keyword evidence="12" id="KW-0520">NAD</keyword>
<dbReference type="FunFam" id="3.40.50.720:FF:000062">
    <property type="entry name" value="Homoserine dehydrogenase"/>
    <property type="match status" value="1"/>
</dbReference>
<feature type="active site" description="Proton donor" evidence="18">
    <location>
        <position position="206"/>
    </location>
</feature>
<dbReference type="Pfam" id="PF01842">
    <property type="entry name" value="ACT"/>
    <property type="match status" value="1"/>
</dbReference>
<evidence type="ECO:0000256" key="20">
    <source>
        <dbReference type="RuleBase" id="RU000579"/>
    </source>
</evidence>
<dbReference type="InterPro" id="IPR002912">
    <property type="entry name" value="ACT_dom"/>
</dbReference>
<evidence type="ECO:0000256" key="11">
    <source>
        <dbReference type="ARBA" id="ARBA00023002"/>
    </source>
</evidence>
<dbReference type="FunFam" id="3.30.360.10:FF:000005">
    <property type="entry name" value="Homoserine dehydrogenase"/>
    <property type="match status" value="1"/>
</dbReference>
<dbReference type="UniPathway" id="UPA00050">
    <property type="reaction ID" value="UER00063"/>
</dbReference>
<keyword evidence="7 20" id="KW-0028">Amino-acid biosynthesis</keyword>
<dbReference type="InterPro" id="IPR045865">
    <property type="entry name" value="ACT-like_dom_sf"/>
</dbReference>
<dbReference type="GO" id="GO:0046872">
    <property type="term" value="F:metal ion binding"/>
    <property type="evidence" value="ECO:0007669"/>
    <property type="project" value="UniProtKB-KW"/>
</dbReference>
<evidence type="ECO:0000256" key="6">
    <source>
        <dbReference type="ARBA" id="ARBA00013376"/>
    </source>
</evidence>
<evidence type="ECO:0000256" key="8">
    <source>
        <dbReference type="ARBA" id="ARBA00022697"/>
    </source>
</evidence>
<keyword evidence="14 20" id="KW-0486">Methionine biosynthesis</keyword>
<dbReference type="UniPathway" id="UPA00051">
    <property type="reaction ID" value="UER00465"/>
</dbReference>
<comment type="function">
    <text evidence="15">Catalyzes the conversion of L-aspartate-beta-semialdehyde (L-Asa) to L-homoserine (L-Hse), the third step in the biosynthesis of threonine and methionine from aspartate.</text>
</comment>
<evidence type="ECO:0000256" key="2">
    <source>
        <dbReference type="ARBA" id="ARBA00005056"/>
    </source>
</evidence>
<dbReference type="Pfam" id="PF00742">
    <property type="entry name" value="Homoserine_dh"/>
    <property type="match status" value="1"/>
</dbReference>
<dbReference type="AlphaFoldDB" id="A0A7I9ZTV9"/>
<evidence type="ECO:0000256" key="17">
    <source>
        <dbReference type="ARBA" id="ARBA00049031"/>
    </source>
</evidence>
<evidence type="ECO:0000256" key="12">
    <source>
        <dbReference type="ARBA" id="ARBA00023027"/>
    </source>
</evidence>
<evidence type="ECO:0000256" key="14">
    <source>
        <dbReference type="ARBA" id="ARBA00023167"/>
    </source>
</evidence>
<dbReference type="PIRSF" id="PIRSF000098">
    <property type="entry name" value="Homoser_dehydrog"/>
    <property type="match status" value="1"/>
</dbReference>
<dbReference type="NCBIfam" id="NF004976">
    <property type="entry name" value="PRK06349.1"/>
    <property type="match status" value="1"/>
</dbReference>
<feature type="binding site" evidence="19">
    <location>
        <position position="106"/>
    </location>
    <ligand>
        <name>NADPH</name>
        <dbReference type="ChEBI" id="CHEBI:57783"/>
    </ligand>
</feature>
<dbReference type="GO" id="GO:0050661">
    <property type="term" value="F:NADP binding"/>
    <property type="evidence" value="ECO:0007669"/>
    <property type="project" value="InterPro"/>
</dbReference>
<evidence type="ECO:0000256" key="4">
    <source>
        <dbReference type="ARBA" id="ARBA00006753"/>
    </source>
</evidence>
<evidence type="ECO:0000256" key="9">
    <source>
        <dbReference type="ARBA" id="ARBA00022723"/>
    </source>
</evidence>
<evidence type="ECO:0000256" key="7">
    <source>
        <dbReference type="ARBA" id="ARBA00022605"/>
    </source>
</evidence>
<evidence type="ECO:0000313" key="23">
    <source>
        <dbReference type="EMBL" id="GFH04481.1"/>
    </source>
</evidence>
<dbReference type="SUPFAM" id="SSF55347">
    <property type="entry name" value="Glyceraldehyde-3-phosphate dehydrogenase-like, C-terminal domain"/>
    <property type="match status" value="1"/>
</dbReference>
<protein>
    <recommendedName>
        <fullName evidence="6 20">Homoserine dehydrogenase</fullName>
        <ecNumber evidence="5 20">1.1.1.3</ecNumber>
    </recommendedName>
</protein>
<evidence type="ECO:0000256" key="5">
    <source>
        <dbReference type="ARBA" id="ARBA00013213"/>
    </source>
</evidence>
<comment type="pathway">
    <text evidence="3 20">Amino-acid biosynthesis; L-methionine biosynthesis via de novo pathway; L-homoserine from L-aspartate: step 3/3.</text>
</comment>
<proteinExistence type="inferred from homology"/>
<feature type="binding site" evidence="19">
    <location>
        <begin position="12"/>
        <end position="19"/>
    </location>
    <ligand>
        <name>NADP(+)</name>
        <dbReference type="ChEBI" id="CHEBI:58349"/>
    </ligand>
</feature>